<dbReference type="EMBL" id="CP026095">
    <property type="protein sequence ID" value="AZV41344.1"/>
    <property type="molecule type" value="Genomic_DNA"/>
</dbReference>
<dbReference type="AlphaFoldDB" id="A0A3Q9RL70"/>
<accession>A0A3Q9RL70</accession>
<dbReference type="RefSeq" id="WP_127759053.1">
    <property type="nucleotide sequence ID" value="NZ_CP026095.1"/>
</dbReference>
<reference evidence="1 2" key="1">
    <citation type="submission" date="2018-01" db="EMBL/GenBank/DDBJ databases">
        <title>Bacillus asahii Genome sequencing and assembly.</title>
        <authorList>
            <person name="Jiang H."/>
            <person name="Feng Y."/>
            <person name="Zhao F."/>
            <person name="Lin X."/>
        </authorList>
    </citation>
    <scope>NUCLEOTIDE SEQUENCE [LARGE SCALE GENOMIC DNA]</scope>
    <source>
        <strain evidence="1 2">OM18</strain>
    </source>
</reference>
<name>A0A3Q9RL70_9BACI</name>
<evidence type="ECO:0000313" key="1">
    <source>
        <dbReference type="EMBL" id="AZV41344.1"/>
    </source>
</evidence>
<sequence length="174" mass="20283">MQNKSERYIPLIVTVGQVVIFPYYIVWLKEVSFSYTLFAWLFATFSFAAAWGYRFFQSRGEKPRSLIASVYVAMGVVYIVVGYWKLPIEYLPYVALMTQIILGFLQGYFRAWHTKQRSYHVHAINHYLIVGVIMIGLSFMKVVSPSIFLTVFGTILCMCGMWEVVRGFDFKMMK</sequence>
<protein>
    <submittedName>
        <fullName evidence="1">Uncharacterized protein</fullName>
    </submittedName>
</protein>
<dbReference type="OrthoDB" id="2863516at2"/>
<gene>
    <name evidence="1" type="ORF">BAOM_0712</name>
</gene>
<dbReference type="KEGG" id="pasa:BAOM_0712"/>
<evidence type="ECO:0000313" key="2">
    <source>
        <dbReference type="Proteomes" id="UP000283095"/>
    </source>
</evidence>
<organism evidence="1 2">
    <name type="scientific">Peribacillus asahii</name>
    <dbReference type="NCBI Taxonomy" id="228899"/>
    <lineage>
        <taxon>Bacteria</taxon>
        <taxon>Bacillati</taxon>
        <taxon>Bacillota</taxon>
        <taxon>Bacilli</taxon>
        <taxon>Bacillales</taxon>
        <taxon>Bacillaceae</taxon>
        <taxon>Peribacillus</taxon>
    </lineage>
</organism>
<proteinExistence type="predicted"/>
<dbReference type="Proteomes" id="UP000283095">
    <property type="component" value="Chromosome"/>
</dbReference>